<feature type="region of interest" description="Disordered" evidence="1">
    <location>
        <begin position="155"/>
        <end position="214"/>
    </location>
</feature>
<keyword evidence="2" id="KW-0812">Transmembrane</keyword>
<dbReference type="EMBL" id="FOEC01000010">
    <property type="protein sequence ID" value="SEO89764.1"/>
    <property type="molecule type" value="Genomic_DNA"/>
</dbReference>
<feature type="region of interest" description="Disordered" evidence="1">
    <location>
        <begin position="1"/>
        <end position="71"/>
    </location>
</feature>
<protein>
    <submittedName>
        <fullName evidence="3">Uncharacterized protein</fullName>
    </submittedName>
</protein>
<feature type="compositionally biased region" description="Basic and acidic residues" evidence="1">
    <location>
        <begin position="57"/>
        <end position="71"/>
    </location>
</feature>
<keyword evidence="2" id="KW-0472">Membrane</keyword>
<sequence length="214" mass="23850">MSQRNPMNERYQNADEHKGKTRRSAASAKPATKAASSVRIEGAKKPEKTGLFGQKKRPQESAESRAASREERARYYDPATPEYKKWRRYWWVSIAAALILTILSFALQMWLPADLVWVSYVLLGLGYALLIVSIAIDVVKVRKIRKNYAANAAGSRSKEATRQRKAAKAAAKKAEEERAEREALDAAKRAAAKENRTSPLGGLKAKFAKKDSAE</sequence>
<dbReference type="RefSeq" id="WP_066660589.1">
    <property type="nucleotide sequence ID" value="NZ_CP011402.1"/>
</dbReference>
<evidence type="ECO:0000313" key="4">
    <source>
        <dbReference type="Proteomes" id="UP000182975"/>
    </source>
</evidence>
<dbReference type="Proteomes" id="UP000182975">
    <property type="component" value="Unassembled WGS sequence"/>
</dbReference>
<proteinExistence type="predicted"/>
<feature type="compositionally biased region" description="Basic and acidic residues" evidence="1">
    <location>
        <begin position="172"/>
        <end position="196"/>
    </location>
</feature>
<accession>A0A1H8TGS3</accession>
<evidence type="ECO:0000313" key="3">
    <source>
        <dbReference type="EMBL" id="SEO89764.1"/>
    </source>
</evidence>
<feature type="transmembrane region" description="Helical" evidence="2">
    <location>
        <begin position="89"/>
        <end position="111"/>
    </location>
</feature>
<evidence type="ECO:0000256" key="1">
    <source>
        <dbReference type="SAM" id="MobiDB-lite"/>
    </source>
</evidence>
<dbReference type="AlphaFoldDB" id="A0A1H8TGS3"/>
<organism evidence="3 4">
    <name type="scientific">Denitrobacterium detoxificans</name>
    <dbReference type="NCBI Taxonomy" id="79604"/>
    <lineage>
        <taxon>Bacteria</taxon>
        <taxon>Bacillati</taxon>
        <taxon>Actinomycetota</taxon>
        <taxon>Coriobacteriia</taxon>
        <taxon>Eggerthellales</taxon>
        <taxon>Eggerthellaceae</taxon>
        <taxon>Denitrobacterium</taxon>
    </lineage>
</organism>
<keyword evidence="4" id="KW-1185">Reference proteome</keyword>
<reference evidence="4" key="1">
    <citation type="submission" date="2016-10" db="EMBL/GenBank/DDBJ databases">
        <authorList>
            <person name="Varghese N."/>
        </authorList>
    </citation>
    <scope>NUCLEOTIDE SEQUENCE [LARGE SCALE GENOMIC DNA]</scope>
    <source>
        <strain evidence="4">DSM 21843</strain>
    </source>
</reference>
<keyword evidence="2" id="KW-1133">Transmembrane helix</keyword>
<evidence type="ECO:0000256" key="2">
    <source>
        <dbReference type="SAM" id="Phobius"/>
    </source>
</evidence>
<name>A0A1H8TGS3_9ACTN</name>
<gene>
    <name evidence="3" type="ORF">SAMN02910314_01547</name>
</gene>
<feature type="compositionally biased region" description="Low complexity" evidence="1">
    <location>
        <begin position="24"/>
        <end position="37"/>
    </location>
</feature>
<feature type="transmembrane region" description="Helical" evidence="2">
    <location>
        <begin position="117"/>
        <end position="139"/>
    </location>
</feature>
<dbReference type="OrthoDB" id="3174720at2"/>